<dbReference type="AlphaFoldDB" id="A0A855X2R6"/>
<accession>A0A855X2R6</accession>
<evidence type="ECO:0000313" key="1">
    <source>
        <dbReference type="EMBL" id="PWB72505.1"/>
    </source>
</evidence>
<dbReference type="EMBL" id="PQAP01000083">
    <property type="protein sequence ID" value="PWB72505.1"/>
    <property type="molecule type" value="Genomic_DNA"/>
</dbReference>
<name>A0A855X2R6_9BACT</name>
<organism evidence="1 2">
    <name type="scientific">candidate division GN15 bacterium</name>
    <dbReference type="NCBI Taxonomy" id="2072418"/>
    <lineage>
        <taxon>Bacteria</taxon>
        <taxon>candidate division GN15</taxon>
    </lineage>
</organism>
<evidence type="ECO:0000313" key="2">
    <source>
        <dbReference type="Proteomes" id="UP000250918"/>
    </source>
</evidence>
<gene>
    <name evidence="1" type="ORF">C3F09_06585</name>
</gene>
<dbReference type="Proteomes" id="UP000250918">
    <property type="component" value="Unassembled WGS sequence"/>
</dbReference>
<reference evidence="1 2" key="1">
    <citation type="journal article" date="2018" name="ISME J.">
        <title>A methanotrophic archaeon couples anaerobic oxidation of methane to Fe(III) reduction.</title>
        <authorList>
            <person name="Cai C."/>
            <person name="Leu A.O."/>
            <person name="Xie G.J."/>
            <person name="Guo J."/>
            <person name="Feng Y."/>
            <person name="Zhao J.X."/>
            <person name="Tyson G.W."/>
            <person name="Yuan Z."/>
            <person name="Hu S."/>
        </authorList>
    </citation>
    <scope>NUCLEOTIDE SEQUENCE [LARGE SCALE GENOMIC DNA]</scope>
    <source>
        <strain evidence="1">FeB_12</strain>
    </source>
</reference>
<protein>
    <submittedName>
        <fullName evidence="1">Uncharacterized protein</fullName>
    </submittedName>
</protein>
<comment type="caution">
    <text evidence="1">The sequence shown here is derived from an EMBL/GenBank/DDBJ whole genome shotgun (WGS) entry which is preliminary data.</text>
</comment>
<proteinExistence type="predicted"/>
<sequence length="85" mass="9582">MEIGLIYSKSDPRQAEARNFLKRFVAERGIVARIVESEQPVASPTLIINGQTLCEQRTRPRSAGASMFPSFDDIAHALERHLWSL</sequence>